<evidence type="ECO:0000313" key="1">
    <source>
        <dbReference type="EMBL" id="SFO06468.1"/>
    </source>
</evidence>
<proteinExistence type="predicted"/>
<sequence length="57" mass="6623">MMEKAKHSPSLRYPRSMGINWSIERKHDSKGRPQIAYSVGKNLNNHVTLSPVRGWFQ</sequence>
<name>A0A1I5E4N1_9HYPH</name>
<organism evidence="1 2">
    <name type="scientific">Cohaesibacter marisflavi</name>
    <dbReference type="NCBI Taxonomy" id="655353"/>
    <lineage>
        <taxon>Bacteria</taxon>
        <taxon>Pseudomonadati</taxon>
        <taxon>Pseudomonadota</taxon>
        <taxon>Alphaproteobacteria</taxon>
        <taxon>Hyphomicrobiales</taxon>
        <taxon>Cohaesibacteraceae</taxon>
    </lineage>
</organism>
<keyword evidence="2" id="KW-1185">Reference proteome</keyword>
<accession>A0A1I5E4N1</accession>
<reference evidence="1 2" key="1">
    <citation type="submission" date="2016-10" db="EMBL/GenBank/DDBJ databases">
        <authorList>
            <person name="de Groot N.N."/>
        </authorList>
    </citation>
    <scope>NUCLEOTIDE SEQUENCE [LARGE SCALE GENOMIC DNA]</scope>
    <source>
        <strain evidence="1 2">CGMCC 1.9157</strain>
    </source>
</reference>
<dbReference type="Proteomes" id="UP000199236">
    <property type="component" value="Unassembled WGS sequence"/>
</dbReference>
<dbReference type="AlphaFoldDB" id="A0A1I5E4N1"/>
<dbReference type="STRING" id="655353.SAMN04488056_10330"/>
<evidence type="ECO:0000313" key="2">
    <source>
        <dbReference type="Proteomes" id="UP000199236"/>
    </source>
</evidence>
<protein>
    <submittedName>
        <fullName evidence="1">Uncharacterized protein</fullName>
    </submittedName>
</protein>
<dbReference type="EMBL" id="FOVR01000003">
    <property type="protein sequence ID" value="SFO06468.1"/>
    <property type="molecule type" value="Genomic_DNA"/>
</dbReference>
<gene>
    <name evidence="1" type="ORF">SAMN04488056_10330</name>
</gene>